<dbReference type="SMART" id="SM00451">
    <property type="entry name" value="ZnF_U1"/>
    <property type="match status" value="2"/>
</dbReference>
<dbReference type="GO" id="GO:0003676">
    <property type="term" value="F:nucleic acid binding"/>
    <property type="evidence" value="ECO:0007669"/>
    <property type="project" value="InterPro"/>
</dbReference>
<organism evidence="3 4">
    <name type="scientific">Romanomermis culicivorax</name>
    <name type="common">Nematode worm</name>
    <dbReference type="NCBI Taxonomy" id="13658"/>
    <lineage>
        <taxon>Eukaryota</taxon>
        <taxon>Metazoa</taxon>
        <taxon>Ecdysozoa</taxon>
        <taxon>Nematoda</taxon>
        <taxon>Enoplea</taxon>
        <taxon>Dorylaimia</taxon>
        <taxon>Mermithida</taxon>
        <taxon>Mermithoidea</taxon>
        <taxon>Mermithidae</taxon>
        <taxon>Romanomermis</taxon>
    </lineage>
</organism>
<proteinExistence type="predicted"/>
<dbReference type="Pfam" id="PF12874">
    <property type="entry name" value="zf-met"/>
    <property type="match status" value="1"/>
</dbReference>
<dbReference type="Gene3D" id="3.30.160.60">
    <property type="entry name" value="Classic Zinc Finger"/>
    <property type="match status" value="2"/>
</dbReference>
<dbReference type="PANTHER" id="PTHR46786:SF1">
    <property type="entry name" value="ZINC FINGER MATRIN-TYPE PROTEIN 3"/>
    <property type="match status" value="1"/>
</dbReference>
<evidence type="ECO:0000313" key="3">
    <source>
        <dbReference type="Proteomes" id="UP000887565"/>
    </source>
</evidence>
<dbReference type="AlphaFoldDB" id="A0A915KV62"/>
<evidence type="ECO:0000256" key="1">
    <source>
        <dbReference type="SAM" id="MobiDB-lite"/>
    </source>
</evidence>
<dbReference type="PANTHER" id="PTHR46786">
    <property type="entry name" value="ZINC FINGER MATRIN-TYPE PROTEIN 3"/>
    <property type="match status" value="1"/>
</dbReference>
<accession>A0A915KV62</accession>
<feature type="domain" description="U1-type" evidence="2">
    <location>
        <begin position="129"/>
        <end position="163"/>
    </location>
</feature>
<dbReference type="SUPFAM" id="SSF57667">
    <property type="entry name" value="beta-beta-alpha zinc fingers"/>
    <property type="match status" value="2"/>
</dbReference>
<evidence type="ECO:0000313" key="4">
    <source>
        <dbReference type="WBParaSite" id="nRc.2.0.1.t42821-RA"/>
    </source>
</evidence>
<feature type="region of interest" description="Disordered" evidence="1">
    <location>
        <begin position="195"/>
        <end position="229"/>
    </location>
</feature>
<dbReference type="InterPro" id="IPR036236">
    <property type="entry name" value="Znf_C2H2_sf"/>
</dbReference>
<evidence type="ECO:0000259" key="2">
    <source>
        <dbReference type="SMART" id="SM00451"/>
    </source>
</evidence>
<dbReference type="WBParaSite" id="nRc.2.0.1.t42821-RA">
    <property type="protein sequence ID" value="nRc.2.0.1.t42821-RA"/>
    <property type="gene ID" value="nRc.2.0.1.g42821"/>
</dbReference>
<sequence>MMKQKVSAKINNDRVGPTYSKSDIVFMPNDSPQVKGYKMRMILENNLDIPSRMITEDFCEICNMAFTNIMSSMHHYDSDRHSNNVLSYGKSTAVEMILNTYPDFYLGYFNADWFVNCVRTTLKKCKQKPDQWMCDLCSIPLSGESHAKQHFLGTAHKKRAQEGITFNEKMSRVAAAMRATEAASQLERYDQEIEKNADKEEDEYDEYQNGFNDEEENNYDNSDYQEGNWENDMDYDSYNRAYDDSTDWTGENVIYSGSSDYTQTPQKMGYQATFTTPRINKRGYDAAFR</sequence>
<dbReference type="GO" id="GO:0008270">
    <property type="term" value="F:zinc ion binding"/>
    <property type="evidence" value="ECO:0007669"/>
    <property type="project" value="InterPro"/>
</dbReference>
<dbReference type="InterPro" id="IPR013087">
    <property type="entry name" value="Znf_C2H2_type"/>
</dbReference>
<keyword evidence="3" id="KW-1185">Reference proteome</keyword>
<dbReference type="InterPro" id="IPR052644">
    <property type="entry name" value="ZMAT3"/>
</dbReference>
<feature type="domain" description="U1-type" evidence="2">
    <location>
        <begin position="54"/>
        <end position="88"/>
    </location>
</feature>
<feature type="compositionally biased region" description="Acidic residues" evidence="1">
    <location>
        <begin position="199"/>
        <end position="218"/>
    </location>
</feature>
<reference evidence="4" key="1">
    <citation type="submission" date="2022-11" db="UniProtKB">
        <authorList>
            <consortium name="WormBaseParasite"/>
        </authorList>
    </citation>
    <scope>IDENTIFICATION</scope>
</reference>
<dbReference type="InterPro" id="IPR003604">
    <property type="entry name" value="Matrin/U1-like-C_Znf_C2H2"/>
</dbReference>
<protein>
    <submittedName>
        <fullName evidence="4">U1-type domain-containing protein</fullName>
    </submittedName>
</protein>
<dbReference type="Proteomes" id="UP000887565">
    <property type="component" value="Unplaced"/>
</dbReference>
<name>A0A915KV62_ROMCU</name>